<reference evidence="3" key="1">
    <citation type="journal article" date="2019" name="Int. J. Syst. Evol. Microbiol.">
        <title>The Global Catalogue of Microorganisms (GCM) 10K type strain sequencing project: providing services to taxonomists for standard genome sequencing and annotation.</title>
        <authorList>
            <consortium name="The Broad Institute Genomics Platform"/>
            <consortium name="The Broad Institute Genome Sequencing Center for Infectious Disease"/>
            <person name="Wu L."/>
            <person name="Ma J."/>
        </authorList>
    </citation>
    <scope>NUCLEOTIDE SEQUENCE [LARGE SCALE GENOMIC DNA]</scope>
    <source>
        <strain evidence="3">CGMCC 1.10106</strain>
    </source>
</reference>
<name>A0ABQ1GA79_9SPHN</name>
<dbReference type="Proteomes" id="UP000618591">
    <property type="component" value="Unassembled WGS sequence"/>
</dbReference>
<keyword evidence="3" id="KW-1185">Reference proteome</keyword>
<keyword evidence="1" id="KW-0812">Transmembrane</keyword>
<organism evidence="2 3">
    <name type="scientific">Sphingomonas psychrolutea</name>
    <dbReference type="NCBI Taxonomy" id="1259676"/>
    <lineage>
        <taxon>Bacteria</taxon>
        <taxon>Pseudomonadati</taxon>
        <taxon>Pseudomonadota</taxon>
        <taxon>Alphaproteobacteria</taxon>
        <taxon>Sphingomonadales</taxon>
        <taxon>Sphingomonadaceae</taxon>
        <taxon>Sphingomonas</taxon>
    </lineage>
</organism>
<accession>A0ABQ1GA79</accession>
<sequence>MRGSPDPFVVSLDHPVWRALSHYSIGPDGAALSFAARLARENGWSAAHAERVIEEYRRFCFLAVTAPHPVTPPDAVDQAWHLHLTYTRDYWERFCPDVLGRALHHGPTAGGSAEQGRFFEQYAQTLRSYEAVFGLAPADLWPDAQRRLIDDPRARRVHPRDGVLITRGALRIFWLVATGMVLGAVLLWWWR</sequence>
<dbReference type="EMBL" id="BMDW01000003">
    <property type="protein sequence ID" value="GGA39793.1"/>
    <property type="molecule type" value="Genomic_DNA"/>
</dbReference>
<proteinExistence type="predicted"/>
<evidence type="ECO:0000256" key="1">
    <source>
        <dbReference type="SAM" id="Phobius"/>
    </source>
</evidence>
<evidence type="ECO:0000313" key="3">
    <source>
        <dbReference type="Proteomes" id="UP000618591"/>
    </source>
</evidence>
<gene>
    <name evidence="2" type="ORF">GCM10011395_07610</name>
</gene>
<keyword evidence="1" id="KW-1133">Transmembrane helix</keyword>
<comment type="caution">
    <text evidence="2">The sequence shown here is derived from an EMBL/GenBank/DDBJ whole genome shotgun (WGS) entry which is preliminary data.</text>
</comment>
<evidence type="ECO:0000313" key="2">
    <source>
        <dbReference type="EMBL" id="GGA39793.1"/>
    </source>
</evidence>
<protein>
    <submittedName>
        <fullName evidence="2">Uncharacterized protein</fullName>
    </submittedName>
</protein>
<keyword evidence="1" id="KW-0472">Membrane</keyword>
<dbReference type="RefSeq" id="WP_188445531.1">
    <property type="nucleotide sequence ID" value="NZ_BMDW01000003.1"/>
</dbReference>
<feature type="transmembrane region" description="Helical" evidence="1">
    <location>
        <begin position="172"/>
        <end position="190"/>
    </location>
</feature>